<dbReference type="EMBL" id="SAXX01000003">
    <property type="protein sequence ID" value="TXJ34902.1"/>
    <property type="molecule type" value="Genomic_DNA"/>
</dbReference>
<gene>
    <name evidence="1" type="ORF">EPJ69_01630</name>
</gene>
<accession>A0A5C8EE54</accession>
<dbReference type="RefSeq" id="WP_147735678.1">
    <property type="nucleotide sequence ID" value="NZ_SAXX01000003.1"/>
</dbReference>
<sequence>MIKKLSLIGGLMIMFLSLSSLYALEFKRWYSSSYGNMKDYTYLIAFSKKGQQNYKKALFAVFSEIKTNNSEVIFLITANISEKTKLKNYSLYIGDEAGNTIIKDVGKYVGRT</sequence>
<evidence type="ECO:0000313" key="1">
    <source>
        <dbReference type="EMBL" id="TXJ34902.1"/>
    </source>
</evidence>
<name>A0A5C8EE54_9SPIR</name>
<proteinExistence type="predicted"/>
<reference evidence="1 2" key="1">
    <citation type="journal article" date="1992" name="Lakartidningen">
        <title>[Penicillin V and not amoxicillin is the first choice preparation in acute otitis].</title>
        <authorList>
            <person name="Kamme C."/>
            <person name="Lundgren K."/>
            <person name="Prellner K."/>
        </authorList>
    </citation>
    <scope>NUCLEOTIDE SEQUENCE [LARGE SCALE GENOMIC DNA]</scope>
    <source>
        <strain evidence="1 2">PC5538III-lc</strain>
    </source>
</reference>
<comment type="caution">
    <text evidence="1">The sequence shown here is derived from an EMBL/GenBank/DDBJ whole genome shotgun (WGS) entry which is preliminary data.</text>
</comment>
<dbReference type="AlphaFoldDB" id="A0A5C8EE54"/>
<protein>
    <submittedName>
        <fullName evidence="1">Uncharacterized protein</fullName>
    </submittedName>
</protein>
<organism evidence="1 2">
    <name type="scientific">Brachyspira aalborgi</name>
    <dbReference type="NCBI Taxonomy" id="29522"/>
    <lineage>
        <taxon>Bacteria</taxon>
        <taxon>Pseudomonadati</taxon>
        <taxon>Spirochaetota</taxon>
        <taxon>Spirochaetia</taxon>
        <taxon>Brachyspirales</taxon>
        <taxon>Brachyspiraceae</taxon>
        <taxon>Brachyspira</taxon>
    </lineage>
</organism>
<evidence type="ECO:0000313" key="2">
    <source>
        <dbReference type="Proteomes" id="UP000324707"/>
    </source>
</evidence>
<dbReference type="Proteomes" id="UP000324707">
    <property type="component" value="Unassembled WGS sequence"/>
</dbReference>